<gene>
    <name evidence="2" type="ORF">N5P18_12320</name>
</gene>
<dbReference type="InterPro" id="IPR007345">
    <property type="entry name" value="Polysacch_pyruvyl_Trfase"/>
</dbReference>
<evidence type="ECO:0000259" key="1">
    <source>
        <dbReference type="Pfam" id="PF04230"/>
    </source>
</evidence>
<dbReference type="Gene3D" id="3.40.50.2000">
    <property type="entry name" value="Glycogen Phosphorylase B"/>
    <property type="match status" value="1"/>
</dbReference>
<dbReference type="PANTHER" id="PTHR36836:SF1">
    <property type="entry name" value="COLANIC ACID BIOSYNTHESIS PROTEIN WCAK"/>
    <property type="match status" value="1"/>
</dbReference>
<name>A0ABZ2FAY0_9MICO</name>
<sequence>MTHVRQVGLVGGVGGGNTGNEVSLAVVHDQLAAARPDLRFAVVTPMPDGARARGVVHGDEPVLSFRADRTRGGARAVRLGRRVVAELRHVGSVLGWMGSLEAVVVCGTGVLDDLEEPPWGMPWSLFLWAAAARARRRPFVLLAVGAGPIGSRASALLFRATVRLASEVTYRDADSMRTMADLGAARPDARVTCDLAFGRAVGSTAPAQPGPGMRVAVGIMDWRGWSGSGRGTEQYLDTFAEVVVGLLDRGCRVVLTVGQPVDVEPAREVRRQVLRQRPQARLPLADVGSFDELVEVVQGVDLVVATRFHTVVAALAADRAIVSAGYAPKNRAVLERVGLDHADRPVDEIDAAWILGEVDAVAEGRAPWRADRQIIAGWARLVRDEIDGLATRIDRATSPQRRVVARVTPTSRWRSRLRRPRAWWSRRGGSRSA</sequence>
<keyword evidence="2" id="KW-0808">Transferase</keyword>
<evidence type="ECO:0000313" key="3">
    <source>
        <dbReference type="Proteomes" id="UP001381003"/>
    </source>
</evidence>
<accession>A0ABZ2FAY0</accession>
<reference evidence="2 3" key="1">
    <citation type="submission" date="2022-09" db="EMBL/GenBank/DDBJ databases">
        <title>Complete genome sequence of Janibacter terrae strain COS04-44, PCL-degrading bacteria isolated from oil spilled coast.</title>
        <authorList>
            <person name="Park H."/>
            <person name="Kim J.Y."/>
            <person name="An S.H."/>
            <person name="Lee C.M."/>
            <person name="Weon H.-Y."/>
        </authorList>
    </citation>
    <scope>NUCLEOTIDE SEQUENCE [LARGE SCALE GENOMIC DNA]</scope>
    <source>
        <strain evidence="2 3">COS04-44</strain>
    </source>
</reference>
<evidence type="ECO:0000313" key="2">
    <source>
        <dbReference type="EMBL" id="WWF04469.1"/>
    </source>
</evidence>
<dbReference type="EMBL" id="CP104874">
    <property type="protein sequence ID" value="WWF04469.1"/>
    <property type="molecule type" value="Genomic_DNA"/>
</dbReference>
<dbReference type="GO" id="GO:0016740">
    <property type="term" value="F:transferase activity"/>
    <property type="evidence" value="ECO:0007669"/>
    <property type="project" value="UniProtKB-KW"/>
</dbReference>
<organism evidence="2 3">
    <name type="scientific">Janibacter terrae</name>
    <dbReference type="NCBI Taxonomy" id="103817"/>
    <lineage>
        <taxon>Bacteria</taxon>
        <taxon>Bacillati</taxon>
        <taxon>Actinomycetota</taxon>
        <taxon>Actinomycetes</taxon>
        <taxon>Micrococcales</taxon>
        <taxon>Intrasporangiaceae</taxon>
        <taxon>Janibacter</taxon>
    </lineage>
</organism>
<keyword evidence="3" id="KW-1185">Reference proteome</keyword>
<protein>
    <submittedName>
        <fullName evidence="2">Polysaccharide pyruvyl transferase family protein</fullName>
    </submittedName>
</protein>
<feature type="domain" description="Polysaccharide pyruvyl transferase" evidence="1">
    <location>
        <begin position="17"/>
        <end position="317"/>
    </location>
</feature>
<proteinExistence type="predicted"/>
<dbReference type="RefSeq" id="WP_338537821.1">
    <property type="nucleotide sequence ID" value="NZ_CP104874.1"/>
</dbReference>
<dbReference type="Pfam" id="PF04230">
    <property type="entry name" value="PS_pyruv_trans"/>
    <property type="match status" value="1"/>
</dbReference>
<dbReference type="PANTHER" id="PTHR36836">
    <property type="entry name" value="COLANIC ACID BIOSYNTHESIS PROTEIN WCAK"/>
    <property type="match status" value="1"/>
</dbReference>
<dbReference type="Proteomes" id="UP001381003">
    <property type="component" value="Chromosome"/>
</dbReference>